<name>A0A2M8KU16_9BACT</name>
<organism evidence="3 4">
    <name type="scientific">Candidatus Roizmanbacteria bacterium CG10_big_fil_rev_8_21_14_0_10_45_7</name>
    <dbReference type="NCBI Taxonomy" id="1974854"/>
    <lineage>
        <taxon>Bacteria</taxon>
        <taxon>Candidatus Roizmaniibacteriota</taxon>
    </lineage>
</organism>
<dbReference type="PROSITE" id="PS51127">
    <property type="entry name" value="BIG1"/>
    <property type="match status" value="1"/>
</dbReference>
<reference evidence="4" key="1">
    <citation type="submission" date="2017-09" db="EMBL/GenBank/DDBJ databases">
        <title>Depth-based differentiation of microbial function through sediment-hosted aquifers and enrichment of novel symbionts in the deep terrestrial subsurface.</title>
        <authorList>
            <person name="Probst A.J."/>
            <person name="Ladd B."/>
            <person name="Jarett J.K."/>
            <person name="Geller-Mcgrath D.E."/>
            <person name="Sieber C.M.K."/>
            <person name="Emerson J.B."/>
            <person name="Anantharaman K."/>
            <person name="Thomas B.C."/>
            <person name="Malmstrom R."/>
            <person name="Stieglmeier M."/>
            <person name="Klingl A."/>
            <person name="Woyke T."/>
            <person name="Ryan C.M."/>
            <person name="Banfield J.F."/>
        </authorList>
    </citation>
    <scope>NUCLEOTIDE SEQUENCE [LARGE SCALE GENOMIC DNA]</scope>
</reference>
<dbReference type="EMBL" id="PFEE01000074">
    <property type="protein sequence ID" value="PJE63391.1"/>
    <property type="molecule type" value="Genomic_DNA"/>
</dbReference>
<dbReference type="InterPro" id="IPR008964">
    <property type="entry name" value="Invasin/intimin_cell_adhesion"/>
</dbReference>
<accession>A0A2M8KU16</accession>
<comment type="similarity">
    <text evidence="1">Belongs to the intimin/invasin family.</text>
</comment>
<evidence type="ECO:0000256" key="1">
    <source>
        <dbReference type="ARBA" id="ARBA00010116"/>
    </source>
</evidence>
<dbReference type="Pfam" id="PF02369">
    <property type="entry name" value="Big_1"/>
    <property type="match status" value="1"/>
</dbReference>
<dbReference type="AlphaFoldDB" id="A0A2M8KU16"/>
<dbReference type="SMART" id="SM00634">
    <property type="entry name" value="BID_1"/>
    <property type="match status" value="1"/>
</dbReference>
<evidence type="ECO:0000313" key="4">
    <source>
        <dbReference type="Proteomes" id="UP000231569"/>
    </source>
</evidence>
<evidence type="ECO:0000259" key="2">
    <source>
        <dbReference type="PROSITE" id="PS51127"/>
    </source>
</evidence>
<sequence>MRQRQLVLLYILFFLLAASTIGIMMFEQPVQRIIRASSTDPSREKSLILADKILARPSDKVQITVFIRNDQGEALPNKSVQVRVDNGLLTSTTAITDDSGKAIFTLGSNGAEKSVVTASTEGIDVSNTITVYFTQQ</sequence>
<feature type="domain" description="Big-1" evidence="2">
    <location>
        <begin position="43"/>
        <end position="134"/>
    </location>
</feature>
<dbReference type="Gene3D" id="2.60.40.10">
    <property type="entry name" value="Immunoglobulins"/>
    <property type="match status" value="1"/>
</dbReference>
<dbReference type="InterPro" id="IPR003344">
    <property type="entry name" value="Big_1_dom"/>
</dbReference>
<dbReference type="SUPFAM" id="SSF49373">
    <property type="entry name" value="Invasin/intimin cell-adhesion fragments"/>
    <property type="match status" value="1"/>
</dbReference>
<dbReference type="Proteomes" id="UP000231569">
    <property type="component" value="Unassembled WGS sequence"/>
</dbReference>
<protein>
    <recommendedName>
        <fullName evidence="2">Big-1 domain-containing protein</fullName>
    </recommendedName>
</protein>
<evidence type="ECO:0000313" key="3">
    <source>
        <dbReference type="EMBL" id="PJE63391.1"/>
    </source>
</evidence>
<dbReference type="InterPro" id="IPR013783">
    <property type="entry name" value="Ig-like_fold"/>
</dbReference>
<gene>
    <name evidence="3" type="ORF">COU89_03605</name>
</gene>
<proteinExistence type="inferred from homology"/>
<comment type="caution">
    <text evidence="3">The sequence shown here is derived from an EMBL/GenBank/DDBJ whole genome shotgun (WGS) entry which is preliminary data.</text>
</comment>